<dbReference type="AlphaFoldDB" id="A0A8H9HY54"/>
<dbReference type="Proteomes" id="UP000610124">
    <property type="component" value="Unassembled WGS sequence"/>
</dbReference>
<evidence type="ECO:0000313" key="2">
    <source>
        <dbReference type="Proteomes" id="UP000610124"/>
    </source>
</evidence>
<reference evidence="1" key="1">
    <citation type="journal article" date="2014" name="Int. J. Syst. Evol. Microbiol.">
        <title>Complete genome sequence of Corynebacterium casei LMG S-19264T (=DSM 44701T), isolated from a smear-ripened cheese.</title>
        <authorList>
            <consortium name="US DOE Joint Genome Institute (JGI-PGF)"/>
            <person name="Walter F."/>
            <person name="Albersmeier A."/>
            <person name="Kalinowski J."/>
            <person name="Ruckert C."/>
        </authorList>
    </citation>
    <scope>NUCLEOTIDE SEQUENCE</scope>
    <source>
        <strain evidence="1">JCM 4434</strain>
    </source>
</reference>
<accession>A0A8H9HY54</accession>
<dbReference type="EMBL" id="BMUB01000014">
    <property type="protein sequence ID" value="GGU92920.1"/>
    <property type="molecule type" value="Genomic_DNA"/>
</dbReference>
<gene>
    <name evidence="1" type="ORF">GCM10010502_53100</name>
</gene>
<name>A0A8H9HY54_KITAU</name>
<dbReference type="OrthoDB" id="3697115at2"/>
<dbReference type="GeneID" id="97488294"/>
<proteinExistence type="predicted"/>
<organism evidence="1 2">
    <name type="scientific">Kitasatospora aureofaciens</name>
    <name type="common">Streptomyces aureofaciens</name>
    <dbReference type="NCBI Taxonomy" id="1894"/>
    <lineage>
        <taxon>Bacteria</taxon>
        <taxon>Bacillati</taxon>
        <taxon>Actinomycetota</taxon>
        <taxon>Actinomycetes</taxon>
        <taxon>Kitasatosporales</taxon>
        <taxon>Streptomycetaceae</taxon>
        <taxon>Kitasatospora</taxon>
    </lineage>
</organism>
<protein>
    <recommendedName>
        <fullName evidence="3">Lipoprotein</fullName>
    </recommendedName>
</protein>
<dbReference type="InterPro" id="IPR038468">
    <property type="entry name" value="MmpS_C"/>
</dbReference>
<evidence type="ECO:0000313" key="1">
    <source>
        <dbReference type="EMBL" id="GGU92920.1"/>
    </source>
</evidence>
<dbReference type="RefSeq" id="WP_141763837.1">
    <property type="nucleotide sequence ID" value="NZ_BMUB01000014.1"/>
</dbReference>
<comment type="caution">
    <text evidence="1">The sequence shown here is derived from an EMBL/GenBank/DDBJ whole genome shotgun (WGS) entry which is preliminary data.</text>
</comment>
<reference evidence="1" key="2">
    <citation type="submission" date="2020-09" db="EMBL/GenBank/DDBJ databases">
        <authorList>
            <person name="Sun Q."/>
            <person name="Ohkuma M."/>
        </authorList>
    </citation>
    <scope>NUCLEOTIDE SEQUENCE</scope>
    <source>
        <strain evidence="1">JCM 4434</strain>
    </source>
</reference>
<dbReference type="PROSITE" id="PS51257">
    <property type="entry name" value="PROKAR_LIPOPROTEIN"/>
    <property type="match status" value="1"/>
</dbReference>
<sequence length="123" mass="12946">MKFPAFRTHVRSLLAAGSVVVAAVSLTGCGVFGHSWDVKLEVTGPGSADVGYSFSGDTSGKTALNQKLPWNKAQNVGFGFNDLAVKNAKPGTVCRIYVDGELKVEQNKPNAEGALSCFIQLKG</sequence>
<dbReference type="Gene3D" id="2.60.40.2880">
    <property type="entry name" value="MmpS1-5, C-terminal soluble domain"/>
    <property type="match status" value="1"/>
</dbReference>
<evidence type="ECO:0008006" key="3">
    <source>
        <dbReference type="Google" id="ProtNLM"/>
    </source>
</evidence>